<feature type="transmembrane region" description="Helical" evidence="4">
    <location>
        <begin position="46"/>
        <end position="72"/>
    </location>
</feature>
<feature type="coiled-coil region" evidence="3">
    <location>
        <begin position="161"/>
        <end position="247"/>
    </location>
</feature>
<dbReference type="InterPro" id="IPR050465">
    <property type="entry name" value="UPF0194_transport"/>
</dbReference>
<keyword evidence="4" id="KW-0812">Transmembrane</keyword>
<protein>
    <submittedName>
        <fullName evidence="5">Multidrug resistance protein MdtN</fullName>
    </submittedName>
</protein>
<gene>
    <name evidence="5" type="primary">mdtN_1</name>
    <name evidence="5" type="ORF">OJF2_27590</name>
</gene>
<dbReference type="PANTHER" id="PTHR32347:SF23">
    <property type="entry name" value="BLL5650 PROTEIN"/>
    <property type="match status" value="1"/>
</dbReference>
<dbReference type="AlphaFoldDB" id="A0A5B9W1W9"/>
<dbReference type="Proteomes" id="UP000324233">
    <property type="component" value="Chromosome"/>
</dbReference>
<dbReference type="KEGG" id="agv:OJF2_27590"/>
<evidence type="ECO:0000313" key="5">
    <source>
        <dbReference type="EMBL" id="QEH34224.1"/>
    </source>
</evidence>
<proteinExistence type="predicted"/>
<dbReference type="Gene3D" id="2.40.50.100">
    <property type="match status" value="1"/>
</dbReference>
<organism evidence="5 6">
    <name type="scientific">Aquisphaera giovannonii</name>
    <dbReference type="NCBI Taxonomy" id="406548"/>
    <lineage>
        <taxon>Bacteria</taxon>
        <taxon>Pseudomonadati</taxon>
        <taxon>Planctomycetota</taxon>
        <taxon>Planctomycetia</taxon>
        <taxon>Isosphaerales</taxon>
        <taxon>Isosphaeraceae</taxon>
        <taxon>Aquisphaera</taxon>
    </lineage>
</organism>
<evidence type="ECO:0000256" key="3">
    <source>
        <dbReference type="SAM" id="Coils"/>
    </source>
</evidence>
<name>A0A5B9W1W9_9BACT</name>
<sequence length="496" mass="54858">MSIHPSASPDVSRPDEGPGAARALAWWKRALGIPRRLVRVAVRNSWFSFVMIVAAVMGAAILVTIVLPGYTWSSSRLYTSKFGYSSLLRKLKRPFPVTAARIARRTLDHKALGEGLVRSEPTVVSIVPMGTVVRVHVRQGDRVKKGQLVAEIDPTKINIKVESARAALQTARAELERVKIGSAYVLTYERPRLDQIREENARKQADLQKQLIEMNLPLLKKGYASKAEILLRQIDLAKSELAQEEAKFNLTMSSRGVKESITIAESAVKEAELALSHRLAELKDYKVYSIADGLVERCLVHEGEYNQDPGKPAFLIASDAWFEGNFDQGAYDRIRVGSEVKVRLEAYPDRFFPGKVTWINPFVNYDLGGPESTRPIRPMGTGAPEWPATFAARVRIEPQACPIIPGMTGFCVVLSRSEVPCLPRESVASITAGKGIVYAIRGDRFEPREVTIGVVDGDWIEIRDGLGASDEVIRDGYQVLMPDDKIRVVSDPGGGR</sequence>
<dbReference type="SUPFAM" id="SSF111369">
    <property type="entry name" value="HlyD-like secretion proteins"/>
    <property type="match status" value="1"/>
</dbReference>
<keyword evidence="2 3" id="KW-0175">Coiled coil</keyword>
<dbReference type="PANTHER" id="PTHR32347">
    <property type="entry name" value="EFFLUX SYSTEM COMPONENT YKNX-RELATED"/>
    <property type="match status" value="1"/>
</dbReference>
<accession>A0A5B9W1W9</accession>
<keyword evidence="4" id="KW-0472">Membrane</keyword>
<dbReference type="RefSeq" id="WP_168221769.1">
    <property type="nucleotide sequence ID" value="NZ_CP042997.1"/>
</dbReference>
<evidence type="ECO:0000256" key="4">
    <source>
        <dbReference type="SAM" id="Phobius"/>
    </source>
</evidence>
<dbReference type="Gene3D" id="2.40.420.20">
    <property type="match status" value="1"/>
</dbReference>
<dbReference type="Gene3D" id="2.40.30.170">
    <property type="match status" value="1"/>
</dbReference>
<keyword evidence="6" id="KW-1185">Reference proteome</keyword>
<comment type="subcellular location">
    <subcellularLocation>
        <location evidence="1">Cell envelope</location>
    </subcellularLocation>
</comment>
<evidence type="ECO:0000256" key="2">
    <source>
        <dbReference type="ARBA" id="ARBA00023054"/>
    </source>
</evidence>
<dbReference type="GO" id="GO:0030313">
    <property type="term" value="C:cell envelope"/>
    <property type="evidence" value="ECO:0007669"/>
    <property type="project" value="UniProtKB-SubCell"/>
</dbReference>
<evidence type="ECO:0000313" key="6">
    <source>
        <dbReference type="Proteomes" id="UP000324233"/>
    </source>
</evidence>
<evidence type="ECO:0000256" key="1">
    <source>
        <dbReference type="ARBA" id="ARBA00004196"/>
    </source>
</evidence>
<keyword evidence="4" id="KW-1133">Transmembrane helix</keyword>
<reference evidence="5 6" key="1">
    <citation type="submission" date="2019-08" db="EMBL/GenBank/DDBJ databases">
        <title>Deep-cultivation of Planctomycetes and their phenomic and genomic characterization uncovers novel biology.</title>
        <authorList>
            <person name="Wiegand S."/>
            <person name="Jogler M."/>
            <person name="Boedeker C."/>
            <person name="Pinto D."/>
            <person name="Vollmers J."/>
            <person name="Rivas-Marin E."/>
            <person name="Kohn T."/>
            <person name="Peeters S.H."/>
            <person name="Heuer A."/>
            <person name="Rast P."/>
            <person name="Oberbeckmann S."/>
            <person name="Bunk B."/>
            <person name="Jeske O."/>
            <person name="Meyerdierks A."/>
            <person name="Storesund J.E."/>
            <person name="Kallscheuer N."/>
            <person name="Luecker S."/>
            <person name="Lage O.M."/>
            <person name="Pohl T."/>
            <person name="Merkel B.J."/>
            <person name="Hornburger P."/>
            <person name="Mueller R.-W."/>
            <person name="Bruemmer F."/>
            <person name="Labrenz M."/>
            <person name="Spormann A.M."/>
            <person name="Op den Camp H."/>
            <person name="Overmann J."/>
            <person name="Amann R."/>
            <person name="Jetten M.S.M."/>
            <person name="Mascher T."/>
            <person name="Medema M.H."/>
            <person name="Devos D.P."/>
            <person name="Kaster A.-K."/>
            <person name="Ovreas L."/>
            <person name="Rohde M."/>
            <person name="Galperin M.Y."/>
            <person name="Jogler C."/>
        </authorList>
    </citation>
    <scope>NUCLEOTIDE SEQUENCE [LARGE SCALE GENOMIC DNA]</scope>
    <source>
        <strain evidence="5 6">OJF2</strain>
    </source>
</reference>
<dbReference type="EMBL" id="CP042997">
    <property type="protein sequence ID" value="QEH34224.1"/>
    <property type="molecule type" value="Genomic_DNA"/>
</dbReference>